<reference evidence="1 2" key="1">
    <citation type="journal article" date="2019" name="Commun. Biol.">
        <title>The bagworm genome reveals a unique fibroin gene that provides high tensile strength.</title>
        <authorList>
            <person name="Kono N."/>
            <person name="Nakamura H."/>
            <person name="Ohtoshi R."/>
            <person name="Tomita M."/>
            <person name="Numata K."/>
            <person name="Arakawa K."/>
        </authorList>
    </citation>
    <scope>NUCLEOTIDE SEQUENCE [LARGE SCALE GENOMIC DNA]</scope>
</reference>
<comment type="caution">
    <text evidence="1">The sequence shown here is derived from an EMBL/GenBank/DDBJ whole genome shotgun (WGS) entry which is preliminary data.</text>
</comment>
<keyword evidence="2" id="KW-1185">Reference proteome</keyword>
<sequence>MLIKPHHDKSLSVSVRVRLRLRFRNKSRSGHLIIRCACFIVKATFATGARLYDNERAQFREACVRYTINRGLDNVPPSYEGLGGIARPVLRLDPQDWMENNPGGCVESVT</sequence>
<evidence type="ECO:0000313" key="1">
    <source>
        <dbReference type="EMBL" id="GBP31361.1"/>
    </source>
</evidence>
<gene>
    <name evidence="1" type="ORF">EVAR_13481_1</name>
</gene>
<evidence type="ECO:0000313" key="2">
    <source>
        <dbReference type="Proteomes" id="UP000299102"/>
    </source>
</evidence>
<dbReference type="EMBL" id="BGZK01000245">
    <property type="protein sequence ID" value="GBP31361.1"/>
    <property type="molecule type" value="Genomic_DNA"/>
</dbReference>
<dbReference type="AlphaFoldDB" id="A0A4C1UXZ3"/>
<protein>
    <submittedName>
        <fullName evidence="1">Uncharacterized protein</fullName>
    </submittedName>
</protein>
<name>A0A4C1UXZ3_EUMVA</name>
<proteinExistence type="predicted"/>
<organism evidence="1 2">
    <name type="scientific">Eumeta variegata</name>
    <name type="common">Bagworm moth</name>
    <name type="synonym">Eumeta japonica</name>
    <dbReference type="NCBI Taxonomy" id="151549"/>
    <lineage>
        <taxon>Eukaryota</taxon>
        <taxon>Metazoa</taxon>
        <taxon>Ecdysozoa</taxon>
        <taxon>Arthropoda</taxon>
        <taxon>Hexapoda</taxon>
        <taxon>Insecta</taxon>
        <taxon>Pterygota</taxon>
        <taxon>Neoptera</taxon>
        <taxon>Endopterygota</taxon>
        <taxon>Lepidoptera</taxon>
        <taxon>Glossata</taxon>
        <taxon>Ditrysia</taxon>
        <taxon>Tineoidea</taxon>
        <taxon>Psychidae</taxon>
        <taxon>Oiketicinae</taxon>
        <taxon>Eumeta</taxon>
    </lineage>
</organism>
<dbReference type="Proteomes" id="UP000299102">
    <property type="component" value="Unassembled WGS sequence"/>
</dbReference>
<accession>A0A4C1UXZ3</accession>